<dbReference type="SUPFAM" id="SSF48498">
    <property type="entry name" value="Tetracyclin repressor-like, C-terminal domain"/>
    <property type="match status" value="1"/>
</dbReference>
<evidence type="ECO:0000313" key="4">
    <source>
        <dbReference type="EMBL" id="ANU26338.1"/>
    </source>
</evidence>
<dbReference type="GO" id="GO:0003677">
    <property type="term" value="F:DNA binding"/>
    <property type="evidence" value="ECO:0007669"/>
    <property type="project" value="UniProtKB-UniRule"/>
</dbReference>
<feature type="domain" description="HTH tetR-type" evidence="3">
    <location>
        <begin position="14"/>
        <end position="74"/>
    </location>
</feature>
<keyword evidence="5" id="KW-1185">Reference proteome</keyword>
<name>A0A1B1RZE6_9BACL</name>
<evidence type="ECO:0000259" key="3">
    <source>
        <dbReference type="PROSITE" id="PS50977"/>
    </source>
</evidence>
<dbReference type="SUPFAM" id="SSF46689">
    <property type="entry name" value="Homeodomain-like"/>
    <property type="match status" value="1"/>
</dbReference>
<evidence type="ECO:0000256" key="1">
    <source>
        <dbReference type="ARBA" id="ARBA00023125"/>
    </source>
</evidence>
<dbReference type="Gene3D" id="1.10.10.60">
    <property type="entry name" value="Homeodomain-like"/>
    <property type="match status" value="1"/>
</dbReference>
<dbReference type="AlphaFoldDB" id="A0A1B1RZE6"/>
<dbReference type="InterPro" id="IPR001647">
    <property type="entry name" value="HTH_TetR"/>
</dbReference>
<dbReference type="OrthoDB" id="2720430at2"/>
<dbReference type="InterPro" id="IPR036271">
    <property type="entry name" value="Tet_transcr_reg_TetR-rel_C_sf"/>
</dbReference>
<dbReference type="KEGG" id="pll:I858_004730"/>
<sequence length="205" mass="23865">MKEEKKNGYVIRAERTRKKILDAAREVFKENGFRNTTITLIAETAEVGYGTVYSHFNNGKDEVLMNIMEDIMDDFYQVASVAYTPTTKEDALKFTEKNISDFLELAIAHKEWLALFYKAFGHSEMVLTRWEEITERFIERISKNVDLVKERGLSRNSDYNSRIVAGSLYYPGEKFLWKIVLGNTTQDHTEIARNIAEIYNFGLYK</sequence>
<dbReference type="PRINTS" id="PR00455">
    <property type="entry name" value="HTHTETR"/>
</dbReference>
<dbReference type="PANTHER" id="PTHR43479">
    <property type="entry name" value="ACREF/ENVCD OPERON REPRESSOR-RELATED"/>
    <property type="match status" value="1"/>
</dbReference>
<dbReference type="STRING" id="1302659.I858_004730"/>
<evidence type="ECO:0000256" key="2">
    <source>
        <dbReference type="PROSITE-ProRule" id="PRU00335"/>
    </source>
</evidence>
<dbReference type="RefSeq" id="WP_049694465.1">
    <property type="nucleotide sequence ID" value="NZ_CP016540.2"/>
</dbReference>
<reference evidence="4" key="1">
    <citation type="submission" date="2016-10" db="EMBL/GenBank/DDBJ databases">
        <authorList>
            <person name="See-Too W.S."/>
        </authorList>
    </citation>
    <scope>NUCLEOTIDE SEQUENCE</scope>
    <source>
        <strain evidence="4">L10.15</strain>
    </source>
</reference>
<keyword evidence="1 2" id="KW-0238">DNA-binding</keyword>
<organism evidence="4 5">
    <name type="scientific">Planococcus versutus</name>
    <dbReference type="NCBI Taxonomy" id="1302659"/>
    <lineage>
        <taxon>Bacteria</taxon>
        <taxon>Bacillati</taxon>
        <taxon>Bacillota</taxon>
        <taxon>Bacilli</taxon>
        <taxon>Bacillales</taxon>
        <taxon>Caryophanaceae</taxon>
        <taxon>Planococcus</taxon>
    </lineage>
</organism>
<evidence type="ECO:0000313" key="5">
    <source>
        <dbReference type="Proteomes" id="UP000053354"/>
    </source>
</evidence>
<dbReference type="PROSITE" id="PS50977">
    <property type="entry name" value="HTH_TETR_2"/>
    <property type="match status" value="1"/>
</dbReference>
<protein>
    <recommendedName>
        <fullName evidence="3">HTH tetR-type domain-containing protein</fullName>
    </recommendedName>
</protein>
<accession>A0A1B1RZE6</accession>
<gene>
    <name evidence="4" type="ORF">I858_004730</name>
</gene>
<proteinExistence type="predicted"/>
<dbReference type="Proteomes" id="UP000053354">
    <property type="component" value="Chromosome"/>
</dbReference>
<dbReference type="Pfam" id="PF00440">
    <property type="entry name" value="TetR_N"/>
    <property type="match status" value="1"/>
</dbReference>
<dbReference type="Gene3D" id="1.10.357.10">
    <property type="entry name" value="Tetracycline Repressor, domain 2"/>
    <property type="match status" value="1"/>
</dbReference>
<feature type="DNA-binding region" description="H-T-H motif" evidence="2">
    <location>
        <begin position="37"/>
        <end position="56"/>
    </location>
</feature>
<dbReference type="EMBL" id="CP016540">
    <property type="protein sequence ID" value="ANU26338.1"/>
    <property type="molecule type" value="Genomic_DNA"/>
</dbReference>
<dbReference type="InterPro" id="IPR050624">
    <property type="entry name" value="HTH-type_Tx_Regulator"/>
</dbReference>
<dbReference type="InterPro" id="IPR009057">
    <property type="entry name" value="Homeodomain-like_sf"/>
</dbReference>
<dbReference type="PANTHER" id="PTHR43479:SF7">
    <property type="entry name" value="TETR-FAMILY TRANSCRIPTIONAL REGULATOR"/>
    <property type="match status" value="1"/>
</dbReference>